<name>A0A3B0RGP6_9ZZZZ</name>
<dbReference type="EMBL" id="UOEC01000085">
    <property type="protein sequence ID" value="VAV90927.1"/>
    <property type="molecule type" value="Genomic_DNA"/>
</dbReference>
<evidence type="ECO:0000313" key="2">
    <source>
        <dbReference type="EMBL" id="VAV90927.1"/>
    </source>
</evidence>
<organism evidence="2">
    <name type="scientific">hydrothermal vent metagenome</name>
    <dbReference type="NCBI Taxonomy" id="652676"/>
    <lineage>
        <taxon>unclassified sequences</taxon>
        <taxon>metagenomes</taxon>
        <taxon>ecological metagenomes</taxon>
    </lineage>
</organism>
<accession>A0A3B0RGP6</accession>
<feature type="transmembrane region" description="Helical" evidence="1">
    <location>
        <begin position="7"/>
        <end position="30"/>
    </location>
</feature>
<keyword evidence="1" id="KW-0472">Membrane</keyword>
<dbReference type="InterPro" id="IPR007462">
    <property type="entry name" value="COV1-like"/>
</dbReference>
<feature type="transmembrane region" description="Helical" evidence="1">
    <location>
        <begin position="50"/>
        <end position="75"/>
    </location>
</feature>
<proteinExistence type="predicted"/>
<dbReference type="AlphaFoldDB" id="A0A3B0RGP6"/>
<keyword evidence="1" id="KW-0812">Transmembrane</keyword>
<reference evidence="2" key="1">
    <citation type="submission" date="2018-06" db="EMBL/GenBank/DDBJ databases">
        <authorList>
            <person name="Zhirakovskaya E."/>
        </authorList>
    </citation>
    <scope>NUCLEOTIDE SEQUENCE</scope>
</reference>
<protein>
    <submittedName>
        <fullName evidence="2">Uncharacterized membrane anchored protein Mext_4159</fullName>
    </submittedName>
</protein>
<gene>
    <name evidence="2" type="ORF">MNBD_ALPHA08-2498</name>
</gene>
<evidence type="ECO:0000256" key="1">
    <source>
        <dbReference type="SAM" id="Phobius"/>
    </source>
</evidence>
<keyword evidence="1" id="KW-1133">Transmembrane helix</keyword>
<dbReference type="PANTHER" id="PTHR31876:SF26">
    <property type="entry name" value="PROTEIN LIKE COV 2"/>
    <property type="match status" value="1"/>
</dbReference>
<dbReference type="Pfam" id="PF04367">
    <property type="entry name" value="DUF502"/>
    <property type="match status" value="1"/>
</dbReference>
<dbReference type="PANTHER" id="PTHR31876">
    <property type="entry name" value="COV-LIKE PROTEIN 1"/>
    <property type="match status" value="1"/>
</dbReference>
<sequence length="230" mass="25290">MLRKLRTYFLAGLVVTAPIGITIWLTWSFVSLFDKWFKPFLPEVYNPDTYLPFSVPGIGLIVGLFMITVIGAFAANLVGKTLLSWWENLLNRMPIVPTIYRAVKQIFQTALSQKGTNFKQVGLIEYPRRGVHVVVFVARELDSGEIGLPAGTAMYSAFMPTTPNPTSGFLFFLEKHEVTILDLSVEEGAKLVISAGLVTPAQAQAAVAAEHGNIDAETAEKLKRDNAVSD</sequence>